<dbReference type="InterPro" id="IPR018540">
    <property type="entry name" value="Spo0E-like"/>
</dbReference>
<dbReference type="InterPro" id="IPR037208">
    <property type="entry name" value="Spo0E-like_sf"/>
</dbReference>
<name>A0ABW5R982_9BACL</name>
<dbReference type="InterPro" id="IPR036638">
    <property type="entry name" value="HLH_DNA-bd_sf"/>
</dbReference>
<proteinExistence type="predicted"/>
<accession>A0ABW5R982</accession>
<protein>
    <submittedName>
        <fullName evidence="1">Spo0E family sporulation regulatory protein-aspartic acid phosphatase</fullName>
    </submittedName>
</protein>
<comment type="caution">
    <text evidence="1">The sequence shown here is derived from an EMBL/GenBank/DDBJ whole genome shotgun (WGS) entry which is preliminary data.</text>
</comment>
<organism evidence="1 2">
    <name type="scientific">Marinicrinis sediminis</name>
    <dbReference type="NCBI Taxonomy" id="1652465"/>
    <lineage>
        <taxon>Bacteria</taxon>
        <taxon>Bacillati</taxon>
        <taxon>Bacillota</taxon>
        <taxon>Bacilli</taxon>
        <taxon>Bacillales</taxon>
        <taxon>Paenibacillaceae</taxon>
    </lineage>
</organism>
<sequence length="93" mass="10986">MIAVEYNRLNHYFDTMIAERSRLKTNDPKKDTSSPSKLMTLEEEIRMLRKEMELAVMKENSFTSDLVVQISCLLDVKINEYMKCKKQHKVKPC</sequence>
<gene>
    <name evidence="1" type="ORF">ACFSUC_06745</name>
</gene>
<dbReference type="EMBL" id="JBHUMM010000010">
    <property type="protein sequence ID" value="MFD2671301.1"/>
    <property type="molecule type" value="Genomic_DNA"/>
</dbReference>
<evidence type="ECO:0000313" key="1">
    <source>
        <dbReference type="EMBL" id="MFD2671301.1"/>
    </source>
</evidence>
<dbReference type="Gene3D" id="4.10.280.10">
    <property type="entry name" value="Helix-loop-helix DNA-binding domain"/>
    <property type="match status" value="1"/>
</dbReference>
<dbReference type="SUPFAM" id="SSF140500">
    <property type="entry name" value="BAS1536-like"/>
    <property type="match status" value="1"/>
</dbReference>
<keyword evidence="2" id="KW-1185">Reference proteome</keyword>
<reference evidence="2" key="1">
    <citation type="journal article" date="2019" name="Int. J. Syst. Evol. Microbiol.">
        <title>The Global Catalogue of Microorganisms (GCM) 10K type strain sequencing project: providing services to taxonomists for standard genome sequencing and annotation.</title>
        <authorList>
            <consortium name="The Broad Institute Genomics Platform"/>
            <consortium name="The Broad Institute Genome Sequencing Center for Infectious Disease"/>
            <person name="Wu L."/>
            <person name="Ma J."/>
        </authorList>
    </citation>
    <scope>NUCLEOTIDE SEQUENCE [LARGE SCALE GENOMIC DNA]</scope>
    <source>
        <strain evidence="2">KCTC 33676</strain>
    </source>
</reference>
<dbReference type="RefSeq" id="WP_379928753.1">
    <property type="nucleotide sequence ID" value="NZ_JBHUMM010000010.1"/>
</dbReference>
<dbReference type="Proteomes" id="UP001597497">
    <property type="component" value="Unassembled WGS sequence"/>
</dbReference>
<dbReference type="Pfam" id="PF09388">
    <property type="entry name" value="SpoOE-like"/>
    <property type="match status" value="1"/>
</dbReference>
<evidence type="ECO:0000313" key="2">
    <source>
        <dbReference type="Proteomes" id="UP001597497"/>
    </source>
</evidence>